<dbReference type="InterPro" id="IPR011011">
    <property type="entry name" value="Znf_FYVE_PHD"/>
</dbReference>
<dbReference type="OMA" id="IVASNFC"/>
<evidence type="ECO:0000256" key="2">
    <source>
        <dbReference type="ARBA" id="ARBA00022771"/>
    </source>
</evidence>
<reference evidence="8" key="1">
    <citation type="submission" date="2020-12" db="UniProtKB">
        <authorList>
            <consortium name="WormBaseParasite"/>
        </authorList>
    </citation>
    <scope>IDENTIFICATION</scope>
    <source>
        <strain evidence="8">MHco3</strain>
    </source>
</reference>
<keyword evidence="3" id="KW-0862">Zinc</keyword>
<dbReference type="InterPro" id="IPR001965">
    <property type="entry name" value="Znf_PHD"/>
</dbReference>
<feature type="compositionally biased region" description="Basic and acidic residues" evidence="5">
    <location>
        <begin position="275"/>
        <end position="311"/>
    </location>
</feature>
<keyword evidence="2 4" id="KW-0863">Zinc-finger</keyword>
<dbReference type="SUPFAM" id="SSF57903">
    <property type="entry name" value="FYVE/PHD zinc finger"/>
    <property type="match status" value="1"/>
</dbReference>
<feature type="compositionally biased region" description="Basic and acidic residues" evidence="5">
    <location>
        <begin position="457"/>
        <end position="471"/>
    </location>
</feature>
<protein>
    <submittedName>
        <fullName evidence="8">PHD-type domain-containing protein</fullName>
    </submittedName>
</protein>
<dbReference type="GO" id="GO:0008270">
    <property type="term" value="F:zinc ion binding"/>
    <property type="evidence" value="ECO:0007669"/>
    <property type="project" value="UniProtKB-KW"/>
</dbReference>
<evidence type="ECO:0000256" key="1">
    <source>
        <dbReference type="ARBA" id="ARBA00022723"/>
    </source>
</evidence>
<dbReference type="OrthoDB" id="10005682at2759"/>
<dbReference type="InterPro" id="IPR013083">
    <property type="entry name" value="Znf_RING/FYVE/PHD"/>
</dbReference>
<evidence type="ECO:0000313" key="8">
    <source>
        <dbReference type="WBParaSite" id="HCON_00166730-00001"/>
    </source>
</evidence>
<organism evidence="7 8">
    <name type="scientific">Haemonchus contortus</name>
    <name type="common">Barber pole worm</name>
    <dbReference type="NCBI Taxonomy" id="6289"/>
    <lineage>
        <taxon>Eukaryota</taxon>
        <taxon>Metazoa</taxon>
        <taxon>Ecdysozoa</taxon>
        <taxon>Nematoda</taxon>
        <taxon>Chromadorea</taxon>
        <taxon>Rhabditida</taxon>
        <taxon>Rhabditina</taxon>
        <taxon>Rhabditomorpha</taxon>
        <taxon>Strongyloidea</taxon>
        <taxon>Trichostrongylidae</taxon>
        <taxon>Haemonchus</taxon>
    </lineage>
</organism>
<evidence type="ECO:0000259" key="6">
    <source>
        <dbReference type="PROSITE" id="PS50016"/>
    </source>
</evidence>
<feature type="compositionally biased region" description="Polar residues" evidence="5">
    <location>
        <begin position="503"/>
        <end position="514"/>
    </location>
</feature>
<feature type="compositionally biased region" description="Acidic residues" evidence="5">
    <location>
        <begin position="233"/>
        <end position="248"/>
    </location>
</feature>
<feature type="compositionally biased region" description="Polar residues" evidence="5">
    <location>
        <begin position="650"/>
        <end position="672"/>
    </location>
</feature>
<feature type="compositionally biased region" description="Basic and acidic residues" evidence="5">
    <location>
        <begin position="578"/>
        <end position="591"/>
    </location>
</feature>
<sequence>MDVDDEDNFELFKEILQKCKCRLRSLSKKFDELTASDRKAELDAIFALHKTIRISQLLLPDLKMWTMNGNTLNKLLSRCFAEEEARLNDAKKSNTDNSNEAKESDVNRSTVDNEEAEDNRNAVENVEANEKHKAVDNENRSAGDSGIPPSASARPSRRGAQAKKAKTGKRNGRKRQKRTRQSNRKNGDRKNLGDSKLSPPDDDSYIRNGTLDETESLPSLVSFSDWKDHDCTMEELEDSVADREEEGTREDNPAGSEEENVARGNNASEMEEEEVTRGENVADREEEEVIRGDKAADREEEEVTRGDNGADREEEEVTRGDNAANREQEEVARRPPQSTDNGTIDPNNSDPPESNGNSELVASNANTNSENPPSTSPESRKRKPASKSSAKKPKGKKEVKIRLRSLSSKKKDSAAPQNVGNRKSAPSDAGGKRGNHLVGVSDRKAALSKSPPRKRTPMKELEADKTIEHKGQAIRPPTKLTENRACRNDKGTRKSNDSLKSHAPTTHVNRNADYSLTPPPSQERQAGINPTPEKANAEKPAGKTQLASQPPREPTPRTSNGENLGETTQLPSQWPGEPVDRNNNDGRKEQDTVMPPPHNAEGNGRNELAENNDNASLILPSSVQTCKPAQKRRRRRKRKPWNPRPRKTPSVRNRANARPQSDSRLQYQSVQPEQCAVVNKKSHEPVENPGHPGTQAHAPPRKRQRIVNVTVEEVQRAYLIHRGKTLMRVIETNFGRRVYPAIAPHRLRPLARVQLPIYEVERDPYRMYCYCKSSADGGMIGCDGKNCPYGGWFHYSCAGITNECYAPDGKWYCASCSPYYHDMGEPILNCPEEIPLVIVKEEPRTDG</sequence>
<dbReference type="CDD" id="cd15505">
    <property type="entry name" value="PHD_ING"/>
    <property type="match status" value="1"/>
</dbReference>
<keyword evidence="7" id="KW-1185">Reference proteome</keyword>
<feature type="compositionally biased region" description="Low complexity" evidence="5">
    <location>
        <begin position="362"/>
        <end position="377"/>
    </location>
</feature>
<feature type="region of interest" description="Disordered" evidence="5">
    <location>
        <begin position="87"/>
        <end position="700"/>
    </location>
</feature>
<feature type="compositionally biased region" description="Polar residues" evidence="5">
    <location>
        <begin position="609"/>
        <end position="625"/>
    </location>
</feature>
<feature type="compositionally biased region" description="Basic and acidic residues" evidence="5">
    <location>
        <begin position="128"/>
        <end position="141"/>
    </location>
</feature>
<dbReference type="SMART" id="SM00249">
    <property type="entry name" value="PHD"/>
    <property type="match status" value="1"/>
</dbReference>
<evidence type="ECO:0000256" key="3">
    <source>
        <dbReference type="ARBA" id="ARBA00022833"/>
    </source>
</evidence>
<proteinExistence type="predicted"/>
<feature type="compositionally biased region" description="Basic and acidic residues" evidence="5">
    <location>
        <begin position="87"/>
        <end position="106"/>
    </location>
</feature>
<dbReference type="PROSITE" id="PS50016">
    <property type="entry name" value="ZF_PHD_2"/>
    <property type="match status" value="1"/>
</dbReference>
<accession>A0A7I5EDN2</accession>
<evidence type="ECO:0000256" key="4">
    <source>
        <dbReference type="PROSITE-ProRule" id="PRU00146"/>
    </source>
</evidence>
<name>A0A7I5EDN2_HAECO</name>
<evidence type="ECO:0000313" key="7">
    <source>
        <dbReference type="Proteomes" id="UP000025227"/>
    </source>
</evidence>
<dbReference type="Proteomes" id="UP000025227">
    <property type="component" value="Unplaced"/>
</dbReference>
<feature type="domain" description="PHD-type" evidence="6">
    <location>
        <begin position="766"/>
        <end position="819"/>
    </location>
</feature>
<evidence type="ECO:0000256" key="5">
    <source>
        <dbReference type="SAM" id="MobiDB-lite"/>
    </source>
</evidence>
<feature type="compositionally biased region" description="Polar residues" evidence="5">
    <location>
        <begin position="556"/>
        <end position="572"/>
    </location>
</feature>
<feature type="compositionally biased region" description="Basic residues" evidence="5">
    <location>
        <begin position="629"/>
        <end position="649"/>
    </location>
</feature>
<feature type="compositionally biased region" description="Polar residues" evidence="5">
    <location>
        <begin position="336"/>
        <end position="361"/>
    </location>
</feature>
<feature type="compositionally biased region" description="Basic residues" evidence="5">
    <location>
        <begin position="155"/>
        <end position="183"/>
    </location>
</feature>
<dbReference type="AlphaFoldDB" id="A0A7I5EDN2"/>
<feature type="compositionally biased region" description="Basic and acidic residues" evidence="5">
    <location>
        <begin position="481"/>
        <end position="500"/>
    </location>
</feature>
<feature type="compositionally biased region" description="Basic residues" evidence="5">
    <location>
        <begin position="380"/>
        <end position="395"/>
    </location>
</feature>
<dbReference type="WBParaSite" id="HCON_00166730-00001">
    <property type="protein sequence ID" value="HCON_00166730-00001"/>
    <property type="gene ID" value="HCON_00166730"/>
</dbReference>
<keyword evidence="1" id="KW-0479">Metal-binding</keyword>
<dbReference type="Gene3D" id="3.30.40.10">
    <property type="entry name" value="Zinc/RING finger domain, C3HC4 (zinc finger)"/>
    <property type="match status" value="1"/>
</dbReference>
<dbReference type="InterPro" id="IPR019787">
    <property type="entry name" value="Znf_PHD-finger"/>
</dbReference>
<feature type="compositionally biased region" description="Basic and acidic residues" evidence="5">
    <location>
        <begin position="324"/>
        <end position="333"/>
    </location>
</feature>